<dbReference type="Proteomes" id="UP000027931">
    <property type="component" value="Unassembled WGS sequence"/>
</dbReference>
<dbReference type="Pfam" id="PF10604">
    <property type="entry name" value="Polyketide_cyc2"/>
    <property type="match status" value="1"/>
</dbReference>
<dbReference type="AlphaFoldDB" id="A0A074LQ51"/>
<protein>
    <submittedName>
        <fullName evidence="1">Cell division protein</fullName>
    </submittedName>
</protein>
<keyword evidence="2" id="KW-1185">Reference proteome</keyword>
<organism evidence="1 2">
    <name type="scientific">Tumebacillus flagellatus</name>
    <dbReference type="NCBI Taxonomy" id="1157490"/>
    <lineage>
        <taxon>Bacteria</taxon>
        <taxon>Bacillati</taxon>
        <taxon>Bacillota</taxon>
        <taxon>Bacilli</taxon>
        <taxon>Bacillales</taxon>
        <taxon>Alicyclobacillaceae</taxon>
        <taxon>Tumebacillus</taxon>
    </lineage>
</organism>
<dbReference type="InterPro" id="IPR023393">
    <property type="entry name" value="START-like_dom_sf"/>
</dbReference>
<sequence>MPVIRTEVYIEATPEVCFDLFRDMTLHEQSAGQTRERVISGTKGLIGLGEDVTFEARHFGLRLRLTARITEFEPPHRFVDEMVRGAFREMKHTHEFFPHDGGTLVVDTFAYVSPLGWLGRLADVLFLKRYMRRFLMRRNLYVRSLVHYKKTRAGS</sequence>
<keyword evidence="1" id="KW-0131">Cell cycle</keyword>
<comment type="caution">
    <text evidence="1">The sequence shown here is derived from an EMBL/GenBank/DDBJ whole genome shotgun (WGS) entry which is preliminary data.</text>
</comment>
<accession>A0A074LQ51</accession>
<dbReference type="GO" id="GO:0051301">
    <property type="term" value="P:cell division"/>
    <property type="evidence" value="ECO:0007669"/>
    <property type="project" value="UniProtKB-KW"/>
</dbReference>
<evidence type="ECO:0000313" key="2">
    <source>
        <dbReference type="Proteomes" id="UP000027931"/>
    </source>
</evidence>
<dbReference type="RefSeq" id="WP_038085382.1">
    <property type="nucleotide sequence ID" value="NZ_JMIR01000005.1"/>
</dbReference>
<proteinExistence type="predicted"/>
<dbReference type="InterPro" id="IPR019587">
    <property type="entry name" value="Polyketide_cyclase/dehydratase"/>
</dbReference>
<dbReference type="SUPFAM" id="SSF55961">
    <property type="entry name" value="Bet v1-like"/>
    <property type="match status" value="1"/>
</dbReference>
<name>A0A074LQ51_9BACL</name>
<gene>
    <name evidence="1" type="ORF">EL26_05760</name>
</gene>
<keyword evidence="1" id="KW-0132">Cell division</keyword>
<dbReference type="STRING" id="1157490.EL26_05760"/>
<evidence type="ECO:0000313" key="1">
    <source>
        <dbReference type="EMBL" id="KEO84271.1"/>
    </source>
</evidence>
<dbReference type="OrthoDB" id="9801773at2"/>
<dbReference type="CDD" id="cd07820">
    <property type="entry name" value="SRPBCC_3"/>
    <property type="match status" value="1"/>
</dbReference>
<reference evidence="1 2" key="1">
    <citation type="journal article" date="2013" name="Int. J. Syst. Evol. Microbiol.">
        <title>Tumebacillus flagellatus sp. nov., an alpha-amylase/pullulanase-producing bacterium isolated from cassava wastewater.</title>
        <authorList>
            <person name="Wang Q."/>
            <person name="Xie N."/>
            <person name="Qin Y."/>
            <person name="Shen N."/>
            <person name="Zhu J."/>
            <person name="Mi H."/>
            <person name="Huang R."/>
        </authorList>
    </citation>
    <scope>NUCLEOTIDE SEQUENCE [LARGE SCALE GENOMIC DNA]</scope>
    <source>
        <strain evidence="1 2">GST4</strain>
    </source>
</reference>
<dbReference type="EMBL" id="JMIR01000005">
    <property type="protein sequence ID" value="KEO84271.1"/>
    <property type="molecule type" value="Genomic_DNA"/>
</dbReference>
<dbReference type="Gene3D" id="3.30.530.20">
    <property type="match status" value="1"/>
</dbReference>
<dbReference type="eggNOG" id="COG4276">
    <property type="taxonomic scope" value="Bacteria"/>
</dbReference>